<dbReference type="RefSeq" id="WP_125015250.1">
    <property type="nucleotide sequence ID" value="NZ_QWEZ01000001.1"/>
</dbReference>
<reference evidence="4 5" key="1">
    <citation type="submission" date="2018-08" db="EMBL/GenBank/DDBJ databases">
        <authorList>
            <person name="Khan S.A."/>
        </authorList>
    </citation>
    <scope>NUCLEOTIDE SEQUENCE [LARGE SCALE GENOMIC DNA]</scope>
    <source>
        <strain evidence="4 5">GTF-13</strain>
    </source>
</reference>
<dbReference type="AlphaFoldDB" id="A0A3P3VQC2"/>
<keyword evidence="2" id="KW-0862">Zinc</keyword>
<sequence>MFSFSLFKPEAQLELSDVDARLARLSQSGYRNGWARRLCELALQARREGNYGVSALLCRGDEVLLEATNAVFQPHWDSAAHAEMQLLNCWERSVVEGRFKARELGALSLVSSLEPCPMCLSRILMSGVRHIYYLAEDPQGGMVTRARHLPPAFRNLMQCTDHGPLRVDSGYSKLARQLARHGLAQLRERLVAQGQGGQAL</sequence>
<dbReference type="Gene3D" id="3.40.140.10">
    <property type="entry name" value="Cytidine Deaminase, domain 2"/>
    <property type="match status" value="1"/>
</dbReference>
<organism evidence="4 5">
    <name type="scientific">Aestuariirhabdus litorea</name>
    <dbReference type="NCBI Taxonomy" id="2528527"/>
    <lineage>
        <taxon>Bacteria</taxon>
        <taxon>Pseudomonadati</taxon>
        <taxon>Pseudomonadota</taxon>
        <taxon>Gammaproteobacteria</taxon>
        <taxon>Oceanospirillales</taxon>
        <taxon>Aestuariirhabdaceae</taxon>
        <taxon>Aestuariirhabdus</taxon>
    </lineage>
</organism>
<keyword evidence="1" id="KW-0479">Metal-binding</keyword>
<dbReference type="PROSITE" id="PS00903">
    <property type="entry name" value="CYT_DCMP_DEAMINASES_1"/>
    <property type="match status" value="1"/>
</dbReference>
<dbReference type="PROSITE" id="PS51747">
    <property type="entry name" value="CYT_DCMP_DEAMINASES_2"/>
    <property type="match status" value="1"/>
</dbReference>
<dbReference type="SUPFAM" id="SSF53927">
    <property type="entry name" value="Cytidine deaminase-like"/>
    <property type="match status" value="1"/>
</dbReference>
<dbReference type="PANTHER" id="PTHR11079:SF162">
    <property type="entry name" value="RIBOFLAVIN BIOSYNTHESIS PROTEIN PYRD, CHLOROPLASTIC"/>
    <property type="match status" value="1"/>
</dbReference>
<proteinExistence type="predicted"/>
<dbReference type="GO" id="GO:0008270">
    <property type="term" value="F:zinc ion binding"/>
    <property type="evidence" value="ECO:0007669"/>
    <property type="project" value="InterPro"/>
</dbReference>
<evidence type="ECO:0000256" key="2">
    <source>
        <dbReference type="ARBA" id="ARBA00022833"/>
    </source>
</evidence>
<evidence type="ECO:0000313" key="5">
    <source>
        <dbReference type="Proteomes" id="UP000280792"/>
    </source>
</evidence>
<dbReference type="InterPro" id="IPR016192">
    <property type="entry name" value="APOBEC/CMP_deaminase_Zn-bd"/>
</dbReference>
<protein>
    <submittedName>
        <fullName evidence="4">Nucleoside deaminase</fullName>
    </submittedName>
</protein>
<evidence type="ECO:0000313" key="4">
    <source>
        <dbReference type="EMBL" id="RRJ84820.1"/>
    </source>
</evidence>
<reference evidence="4 5" key="2">
    <citation type="submission" date="2018-12" db="EMBL/GenBank/DDBJ databases">
        <title>Simiduia agarivorans gen. nov., sp. nov., a marine, agarolytic bacterium isolated from shallow coastal water from Keelung, Taiwan.</title>
        <authorList>
            <person name="Shieh W.Y."/>
        </authorList>
    </citation>
    <scope>NUCLEOTIDE SEQUENCE [LARGE SCALE GENOMIC DNA]</scope>
    <source>
        <strain evidence="4 5">GTF-13</strain>
    </source>
</reference>
<dbReference type="CDD" id="cd01285">
    <property type="entry name" value="nucleoside_deaminase"/>
    <property type="match status" value="1"/>
</dbReference>
<evidence type="ECO:0000256" key="1">
    <source>
        <dbReference type="ARBA" id="ARBA00022723"/>
    </source>
</evidence>
<dbReference type="Proteomes" id="UP000280792">
    <property type="component" value="Unassembled WGS sequence"/>
</dbReference>
<evidence type="ECO:0000259" key="3">
    <source>
        <dbReference type="PROSITE" id="PS51747"/>
    </source>
</evidence>
<dbReference type="GO" id="GO:0016787">
    <property type="term" value="F:hydrolase activity"/>
    <property type="evidence" value="ECO:0007669"/>
    <property type="project" value="InterPro"/>
</dbReference>
<gene>
    <name evidence="4" type="ORF">D0544_06935</name>
</gene>
<accession>A0A3P3VQC2</accession>
<name>A0A3P3VQC2_9GAMM</name>
<dbReference type="InterPro" id="IPR016193">
    <property type="entry name" value="Cytidine_deaminase-like"/>
</dbReference>
<dbReference type="PANTHER" id="PTHR11079">
    <property type="entry name" value="CYTOSINE DEAMINASE FAMILY MEMBER"/>
    <property type="match status" value="1"/>
</dbReference>
<dbReference type="InterPro" id="IPR002125">
    <property type="entry name" value="CMP_dCMP_dom"/>
</dbReference>
<keyword evidence="5" id="KW-1185">Reference proteome</keyword>
<comment type="caution">
    <text evidence="4">The sequence shown here is derived from an EMBL/GenBank/DDBJ whole genome shotgun (WGS) entry which is preliminary data.</text>
</comment>
<dbReference type="Pfam" id="PF00383">
    <property type="entry name" value="dCMP_cyt_deam_1"/>
    <property type="match status" value="1"/>
</dbReference>
<feature type="domain" description="CMP/dCMP-type deaminase" evidence="3">
    <location>
        <begin position="29"/>
        <end position="156"/>
    </location>
</feature>
<dbReference type="EMBL" id="QWEZ01000001">
    <property type="protein sequence ID" value="RRJ84820.1"/>
    <property type="molecule type" value="Genomic_DNA"/>
</dbReference>